<protein>
    <submittedName>
        <fullName evidence="3">Uncharacterized protein</fullName>
    </submittedName>
</protein>
<feature type="chain" id="PRO_5039938107" evidence="2">
    <location>
        <begin position="17"/>
        <end position="586"/>
    </location>
</feature>
<comment type="caution">
    <text evidence="3">The sequence shown here is derived from an EMBL/GenBank/DDBJ whole genome shotgun (WGS) entry which is preliminary data.</text>
</comment>
<dbReference type="AlphaFoldDB" id="A0A9J6DIP3"/>
<gene>
    <name evidence="3" type="ORF">HPB51_018763</name>
</gene>
<accession>A0A9J6DIP3</accession>
<organism evidence="3 4">
    <name type="scientific">Rhipicephalus microplus</name>
    <name type="common">Cattle tick</name>
    <name type="synonym">Boophilus microplus</name>
    <dbReference type="NCBI Taxonomy" id="6941"/>
    <lineage>
        <taxon>Eukaryota</taxon>
        <taxon>Metazoa</taxon>
        <taxon>Ecdysozoa</taxon>
        <taxon>Arthropoda</taxon>
        <taxon>Chelicerata</taxon>
        <taxon>Arachnida</taxon>
        <taxon>Acari</taxon>
        <taxon>Parasitiformes</taxon>
        <taxon>Ixodida</taxon>
        <taxon>Ixodoidea</taxon>
        <taxon>Ixodidae</taxon>
        <taxon>Rhipicephalinae</taxon>
        <taxon>Rhipicephalus</taxon>
        <taxon>Boophilus</taxon>
    </lineage>
</organism>
<reference evidence="3" key="1">
    <citation type="journal article" date="2020" name="Cell">
        <title>Large-Scale Comparative Analyses of Tick Genomes Elucidate Their Genetic Diversity and Vector Capacities.</title>
        <authorList>
            <consortium name="Tick Genome and Microbiome Consortium (TIGMIC)"/>
            <person name="Jia N."/>
            <person name="Wang J."/>
            <person name="Shi W."/>
            <person name="Du L."/>
            <person name="Sun Y."/>
            <person name="Zhan W."/>
            <person name="Jiang J.F."/>
            <person name="Wang Q."/>
            <person name="Zhang B."/>
            <person name="Ji P."/>
            <person name="Bell-Sakyi L."/>
            <person name="Cui X.M."/>
            <person name="Yuan T.T."/>
            <person name="Jiang B.G."/>
            <person name="Yang W.F."/>
            <person name="Lam T.T."/>
            <person name="Chang Q.C."/>
            <person name="Ding S.J."/>
            <person name="Wang X.J."/>
            <person name="Zhu J.G."/>
            <person name="Ruan X.D."/>
            <person name="Zhao L."/>
            <person name="Wei J.T."/>
            <person name="Ye R.Z."/>
            <person name="Que T.C."/>
            <person name="Du C.H."/>
            <person name="Zhou Y.H."/>
            <person name="Cheng J.X."/>
            <person name="Dai P.F."/>
            <person name="Guo W.B."/>
            <person name="Han X.H."/>
            <person name="Huang E.J."/>
            <person name="Li L.F."/>
            <person name="Wei W."/>
            <person name="Gao Y.C."/>
            <person name="Liu J.Z."/>
            <person name="Shao H.Z."/>
            <person name="Wang X."/>
            <person name="Wang C.C."/>
            <person name="Yang T.C."/>
            <person name="Huo Q.B."/>
            <person name="Li W."/>
            <person name="Chen H.Y."/>
            <person name="Chen S.E."/>
            <person name="Zhou L.G."/>
            <person name="Ni X.B."/>
            <person name="Tian J.H."/>
            <person name="Sheng Y."/>
            <person name="Liu T."/>
            <person name="Pan Y.S."/>
            <person name="Xia L.Y."/>
            <person name="Li J."/>
            <person name="Zhao F."/>
            <person name="Cao W.C."/>
        </authorList>
    </citation>
    <scope>NUCLEOTIDE SEQUENCE</scope>
    <source>
        <strain evidence="3">Rmic-2018</strain>
    </source>
</reference>
<evidence type="ECO:0000256" key="1">
    <source>
        <dbReference type="SAM" id="MobiDB-lite"/>
    </source>
</evidence>
<evidence type="ECO:0000313" key="3">
    <source>
        <dbReference type="EMBL" id="KAH8021914.1"/>
    </source>
</evidence>
<keyword evidence="2" id="KW-0732">Signal</keyword>
<name>A0A9J6DIP3_RHIMP</name>
<feature type="signal peptide" evidence="2">
    <location>
        <begin position="1"/>
        <end position="16"/>
    </location>
</feature>
<evidence type="ECO:0000256" key="2">
    <source>
        <dbReference type="SAM" id="SignalP"/>
    </source>
</evidence>
<evidence type="ECO:0000313" key="4">
    <source>
        <dbReference type="Proteomes" id="UP000821866"/>
    </source>
</evidence>
<dbReference type="EMBL" id="JABSTU010000009">
    <property type="protein sequence ID" value="KAH8021914.1"/>
    <property type="molecule type" value="Genomic_DNA"/>
</dbReference>
<keyword evidence="4" id="KW-1185">Reference proteome</keyword>
<feature type="region of interest" description="Disordered" evidence="1">
    <location>
        <begin position="425"/>
        <end position="464"/>
    </location>
</feature>
<proteinExistence type="predicted"/>
<reference evidence="3" key="2">
    <citation type="submission" date="2021-09" db="EMBL/GenBank/DDBJ databases">
        <authorList>
            <person name="Jia N."/>
            <person name="Wang J."/>
            <person name="Shi W."/>
            <person name="Du L."/>
            <person name="Sun Y."/>
            <person name="Zhan W."/>
            <person name="Jiang J."/>
            <person name="Wang Q."/>
            <person name="Zhang B."/>
            <person name="Ji P."/>
            <person name="Sakyi L.B."/>
            <person name="Cui X."/>
            <person name="Yuan T."/>
            <person name="Jiang B."/>
            <person name="Yang W."/>
            <person name="Lam T.T.-Y."/>
            <person name="Chang Q."/>
            <person name="Ding S."/>
            <person name="Wang X."/>
            <person name="Zhu J."/>
            <person name="Ruan X."/>
            <person name="Zhao L."/>
            <person name="Wei J."/>
            <person name="Que T."/>
            <person name="Du C."/>
            <person name="Cheng J."/>
            <person name="Dai P."/>
            <person name="Han X."/>
            <person name="Huang E."/>
            <person name="Gao Y."/>
            <person name="Liu J."/>
            <person name="Shao H."/>
            <person name="Ye R."/>
            <person name="Li L."/>
            <person name="Wei W."/>
            <person name="Wang X."/>
            <person name="Wang C."/>
            <person name="Huo Q."/>
            <person name="Li W."/>
            <person name="Guo W."/>
            <person name="Chen H."/>
            <person name="Chen S."/>
            <person name="Zhou L."/>
            <person name="Zhou L."/>
            <person name="Ni X."/>
            <person name="Tian J."/>
            <person name="Zhou Y."/>
            <person name="Sheng Y."/>
            <person name="Liu T."/>
            <person name="Pan Y."/>
            <person name="Xia L."/>
            <person name="Li J."/>
            <person name="Zhao F."/>
            <person name="Cao W."/>
        </authorList>
    </citation>
    <scope>NUCLEOTIDE SEQUENCE</scope>
    <source>
        <strain evidence="3">Rmic-2018</strain>
        <tissue evidence="3">Larvae</tissue>
    </source>
</reference>
<sequence>MVGSHLVIAAAGLVLLAPWQPPFPHMNVIRKLSAAFVAFTRDVLFGRHSRVISVVNRSLIYARAGSWLKSFVVPMQSHYIGANLLGTAGYFYSLVVALRFDRNGSRWKGGCLRKVRPRKDATHDVSAWTDPSTSRDDQDDTEDETQLSSSNARRLKEFCLSDAECSHTNKQARCVDSLCGCQTDFYASADGSLCMPRASEHFAWKTCATASKHGQFKSISSAGSRLRQLSLSGSQRIRFLTFQWDWTRLEEDVSRSDELRNAVEQEASSAAYFAGVERERSGPFHWTTFNVTGAPVQHSRSSVRDILLKESARTLKEDKSAHRLVVKSNYQAGRPQTMPRTRISTLSTRTLMPSRAGPRNTMTPQATKANDTPRVYRNALLTQMNEAPDEESATCSNNLQRFFPSPAGGSFAFTKGELCEETPRKYKSEVVRQPSPKQNRRAASEGLDPQDASVKEERTRSSCRFQLSTAPGRWSSGQDSDYSLWTTVSWATTNEIEDAERTNAWGSIVSSSQPIWPCEQVAWKLADRKARTCETFTVQDDFRPVTLKSPGKIAIAHPSAEVSQFIDSRWPPAQDRNALAQARSFF</sequence>
<feature type="region of interest" description="Disordered" evidence="1">
    <location>
        <begin position="123"/>
        <end position="149"/>
    </location>
</feature>
<dbReference type="Proteomes" id="UP000821866">
    <property type="component" value="Chromosome 7"/>
</dbReference>